<keyword evidence="9" id="KW-0238">DNA-binding</keyword>
<dbReference type="SMART" id="SM00490">
    <property type="entry name" value="HELICc"/>
    <property type="match status" value="1"/>
</dbReference>
<keyword evidence="4" id="KW-0547">Nucleotide-binding</keyword>
<dbReference type="GO" id="GO:0006269">
    <property type="term" value="P:DNA replication, synthesis of primer"/>
    <property type="evidence" value="ECO:0007669"/>
    <property type="project" value="UniProtKB-KW"/>
</dbReference>
<dbReference type="Pfam" id="PF00270">
    <property type="entry name" value="DEAD"/>
    <property type="match status" value="1"/>
</dbReference>
<dbReference type="GO" id="GO:0005524">
    <property type="term" value="F:ATP binding"/>
    <property type="evidence" value="ECO:0007669"/>
    <property type="project" value="UniProtKB-KW"/>
</dbReference>
<keyword evidence="1" id="KW-0639">Primosome</keyword>
<dbReference type="InterPro" id="IPR001650">
    <property type="entry name" value="Helicase_C-like"/>
</dbReference>
<evidence type="ECO:0000256" key="5">
    <source>
        <dbReference type="ARBA" id="ARBA00022801"/>
    </source>
</evidence>
<keyword evidence="7" id="KW-0862">Zinc</keyword>
<dbReference type="PANTHER" id="PTHR30580:SF0">
    <property type="entry name" value="PRIMOSOMAL PROTEIN N"/>
    <property type="match status" value="1"/>
</dbReference>
<evidence type="ECO:0000259" key="13">
    <source>
        <dbReference type="PROSITE" id="PS51192"/>
    </source>
</evidence>
<dbReference type="InterPro" id="IPR027417">
    <property type="entry name" value="P-loop_NTPase"/>
</dbReference>
<dbReference type="InterPro" id="IPR011545">
    <property type="entry name" value="DEAD/DEAH_box_helicase_dom"/>
</dbReference>
<evidence type="ECO:0000313" key="15">
    <source>
        <dbReference type="EMBL" id="VAW36376.1"/>
    </source>
</evidence>
<dbReference type="SUPFAM" id="SSF52540">
    <property type="entry name" value="P-loop containing nucleoside triphosphate hydrolases"/>
    <property type="match status" value="2"/>
</dbReference>
<sequence>MLYLEVAVASPIVESLTYLPPEPCPVELRPGLRLLVPLGPRLLTGYLLAMGDSPPSGDYTLRPVADILDPEPLFPAGMIPFFRWLAKYYQYPIGEIIRAALPGGLNCQSGRRVLLTEAGRSCRLKLAESDLAAGDWRAVLLERGALSIAATRKLWRRRADSNLLRRWQGEGLVEIRLEVCRDQVRDKRELCVRALSHQQTTVSLKPSERKTMELVEEQTAAAERPWVSRRDLNRVYAGAGRVLSALRDKGLLAMEERLIYRTPFGERPPFYAKPDCLSSEQQKVMAELSPALQAGSFRTYLLHGVTGSGKTEIYLRAAEEALRLGRDVLVLVPEIALAAQIEGNFLARFGERIALLHSGLSAGERLDQWKRVAAGAAHVVIGARSALFAPLSNLGLIVVDEEHDGAYKQEDGFCYQGRDAAIMRAKMAGAVVVLGSATPSVISYNHARNGKYGLLRMPSRVADRQLPAVDIIDLRGVKTTSGRPPMFTNQLIRALRENLKSGGQSLIFLNRRGYANMMLCPECGYILQCDNCQVSLTLHRKEQQLICHYCGSRRKSAALCPKCQAVDLLEVGFGTERVEAELQGIMPQARIARLDRDTALDRRQYIKVLREVQQGGIDILVGTQMIAKGHHFPGVNLVGVIWADASLSLPDYRAAERTFQLLTQVFGRAGRGERPGRVLVQTHHPEHYSILNSRDNDYEAMFNSELVMRRALQYPPFSRLINLRFSGEREDKVRQAVTLMAEAVKPYCRKGLAMLGPAPSPLARLRGRYRWQLLLKGEAGTLHAASAFLQQRARKAGFPGGVKMTVDVDPENML</sequence>
<dbReference type="Gene3D" id="3.40.1440.60">
    <property type="entry name" value="PriA, 3(prime) DNA-binding domain"/>
    <property type="match status" value="1"/>
</dbReference>
<dbReference type="NCBIfam" id="TIGR00595">
    <property type="entry name" value="priA"/>
    <property type="match status" value="1"/>
</dbReference>
<evidence type="ECO:0000256" key="12">
    <source>
        <dbReference type="ARBA" id="ARBA00048988"/>
    </source>
</evidence>
<dbReference type="GO" id="GO:0016787">
    <property type="term" value="F:hydrolase activity"/>
    <property type="evidence" value="ECO:0007669"/>
    <property type="project" value="UniProtKB-KW"/>
</dbReference>
<evidence type="ECO:0000256" key="1">
    <source>
        <dbReference type="ARBA" id="ARBA00022515"/>
    </source>
</evidence>
<evidence type="ECO:0000256" key="3">
    <source>
        <dbReference type="ARBA" id="ARBA00022723"/>
    </source>
</evidence>
<protein>
    <recommendedName>
        <fullName evidence="11">DNA 3'-5' helicase</fullName>
        <ecNumber evidence="11">5.6.2.4</ecNumber>
    </recommendedName>
</protein>
<evidence type="ECO:0000256" key="2">
    <source>
        <dbReference type="ARBA" id="ARBA00022705"/>
    </source>
</evidence>
<dbReference type="GO" id="GO:1990077">
    <property type="term" value="C:primosome complex"/>
    <property type="evidence" value="ECO:0007669"/>
    <property type="project" value="UniProtKB-KW"/>
</dbReference>
<comment type="catalytic activity">
    <reaction evidence="12">
        <text>ATP + H2O = ADP + phosphate + H(+)</text>
        <dbReference type="Rhea" id="RHEA:13065"/>
        <dbReference type="ChEBI" id="CHEBI:15377"/>
        <dbReference type="ChEBI" id="CHEBI:15378"/>
        <dbReference type="ChEBI" id="CHEBI:30616"/>
        <dbReference type="ChEBI" id="CHEBI:43474"/>
        <dbReference type="ChEBI" id="CHEBI:456216"/>
        <dbReference type="EC" id="5.6.2.4"/>
    </reaction>
</comment>
<keyword evidence="2" id="KW-0235">DNA replication</keyword>
<feature type="domain" description="Helicase C-terminal" evidence="14">
    <location>
        <begin position="530"/>
        <end position="706"/>
    </location>
</feature>
<dbReference type="HAMAP" id="MF_00983">
    <property type="entry name" value="PriA"/>
    <property type="match status" value="1"/>
</dbReference>
<keyword evidence="6 15" id="KW-0347">Helicase</keyword>
<evidence type="ECO:0000256" key="7">
    <source>
        <dbReference type="ARBA" id="ARBA00022833"/>
    </source>
</evidence>
<dbReference type="InterPro" id="IPR040498">
    <property type="entry name" value="PriA_CRR"/>
</dbReference>
<dbReference type="GO" id="GO:0046872">
    <property type="term" value="F:metal ion binding"/>
    <property type="evidence" value="ECO:0007669"/>
    <property type="project" value="UniProtKB-KW"/>
</dbReference>
<dbReference type="Pfam" id="PF18074">
    <property type="entry name" value="PriA_C"/>
    <property type="match status" value="1"/>
</dbReference>
<dbReference type="InterPro" id="IPR014001">
    <property type="entry name" value="Helicase_ATP-bd"/>
</dbReference>
<dbReference type="PROSITE" id="PS51194">
    <property type="entry name" value="HELICASE_CTER"/>
    <property type="match status" value="1"/>
</dbReference>
<dbReference type="GO" id="GO:0006310">
    <property type="term" value="P:DNA recombination"/>
    <property type="evidence" value="ECO:0007669"/>
    <property type="project" value="InterPro"/>
</dbReference>
<dbReference type="GO" id="GO:0006302">
    <property type="term" value="P:double-strand break repair"/>
    <property type="evidence" value="ECO:0007669"/>
    <property type="project" value="InterPro"/>
</dbReference>
<evidence type="ECO:0000256" key="9">
    <source>
        <dbReference type="ARBA" id="ARBA00023125"/>
    </source>
</evidence>
<dbReference type="Pfam" id="PF18319">
    <property type="entry name" value="Zn_ribbon_PriA"/>
    <property type="match status" value="1"/>
</dbReference>
<evidence type="ECO:0000256" key="10">
    <source>
        <dbReference type="ARBA" id="ARBA00023235"/>
    </source>
</evidence>
<gene>
    <name evidence="15" type="ORF">MNBD_DELTA03-643</name>
</gene>
<reference evidence="15" key="1">
    <citation type="submission" date="2018-06" db="EMBL/GenBank/DDBJ databases">
        <authorList>
            <person name="Zhirakovskaya E."/>
        </authorList>
    </citation>
    <scope>NUCLEOTIDE SEQUENCE</scope>
</reference>
<dbReference type="FunFam" id="3.40.50.300:FF:000489">
    <property type="entry name" value="Primosome assembly protein PriA"/>
    <property type="match status" value="1"/>
</dbReference>
<dbReference type="GO" id="GO:0003677">
    <property type="term" value="F:DNA binding"/>
    <property type="evidence" value="ECO:0007669"/>
    <property type="project" value="UniProtKB-KW"/>
</dbReference>
<dbReference type="InterPro" id="IPR041236">
    <property type="entry name" value="PriA_C"/>
</dbReference>
<dbReference type="AlphaFoldDB" id="A0A3B0VVQ7"/>
<dbReference type="EMBL" id="UOEX01000172">
    <property type="protein sequence ID" value="VAW36376.1"/>
    <property type="molecule type" value="Genomic_DNA"/>
</dbReference>
<name>A0A3B0VVQ7_9ZZZZ</name>
<accession>A0A3B0VVQ7</accession>
<dbReference type="InterPro" id="IPR041222">
    <property type="entry name" value="PriA_3primeBD"/>
</dbReference>
<dbReference type="SMART" id="SM00487">
    <property type="entry name" value="DEXDc"/>
    <property type="match status" value="1"/>
</dbReference>
<dbReference type="PROSITE" id="PS51192">
    <property type="entry name" value="HELICASE_ATP_BIND_1"/>
    <property type="match status" value="1"/>
</dbReference>
<keyword evidence="3" id="KW-0479">Metal-binding</keyword>
<evidence type="ECO:0000256" key="8">
    <source>
        <dbReference type="ARBA" id="ARBA00022840"/>
    </source>
</evidence>
<dbReference type="InterPro" id="IPR005259">
    <property type="entry name" value="PriA"/>
</dbReference>
<evidence type="ECO:0000256" key="4">
    <source>
        <dbReference type="ARBA" id="ARBA00022741"/>
    </source>
</evidence>
<keyword evidence="5" id="KW-0378">Hydrolase</keyword>
<dbReference type="GO" id="GO:0006270">
    <property type="term" value="P:DNA replication initiation"/>
    <property type="evidence" value="ECO:0007669"/>
    <property type="project" value="TreeGrafter"/>
</dbReference>
<feature type="domain" description="Helicase ATP-binding" evidence="13">
    <location>
        <begin position="291"/>
        <end position="457"/>
    </location>
</feature>
<dbReference type="EC" id="5.6.2.4" evidence="11"/>
<dbReference type="CDD" id="cd18804">
    <property type="entry name" value="SF2_C_priA"/>
    <property type="match status" value="1"/>
</dbReference>
<dbReference type="Pfam" id="PF17764">
    <property type="entry name" value="PriA_3primeBD"/>
    <property type="match status" value="1"/>
</dbReference>
<keyword evidence="8" id="KW-0067">ATP-binding</keyword>
<dbReference type="Gene3D" id="3.40.50.300">
    <property type="entry name" value="P-loop containing nucleotide triphosphate hydrolases"/>
    <property type="match status" value="2"/>
</dbReference>
<evidence type="ECO:0000259" key="14">
    <source>
        <dbReference type="PROSITE" id="PS51194"/>
    </source>
</evidence>
<organism evidence="15">
    <name type="scientific">hydrothermal vent metagenome</name>
    <dbReference type="NCBI Taxonomy" id="652676"/>
    <lineage>
        <taxon>unclassified sequences</taxon>
        <taxon>metagenomes</taxon>
        <taxon>ecological metagenomes</taxon>
    </lineage>
</organism>
<proteinExistence type="inferred from homology"/>
<evidence type="ECO:0000256" key="6">
    <source>
        <dbReference type="ARBA" id="ARBA00022806"/>
    </source>
</evidence>
<dbReference type="GO" id="GO:0043138">
    <property type="term" value="F:3'-5' DNA helicase activity"/>
    <property type="evidence" value="ECO:0007669"/>
    <property type="project" value="UniProtKB-EC"/>
</dbReference>
<evidence type="ECO:0000256" key="11">
    <source>
        <dbReference type="ARBA" id="ARBA00034808"/>
    </source>
</evidence>
<dbReference type="CDD" id="cd17929">
    <property type="entry name" value="DEXHc_priA"/>
    <property type="match status" value="1"/>
</dbReference>
<dbReference type="PANTHER" id="PTHR30580">
    <property type="entry name" value="PRIMOSOMAL PROTEIN N"/>
    <property type="match status" value="1"/>
</dbReference>
<dbReference type="Pfam" id="PF00271">
    <property type="entry name" value="Helicase_C"/>
    <property type="match status" value="1"/>
</dbReference>
<dbReference type="InterPro" id="IPR042115">
    <property type="entry name" value="PriA_3primeBD_sf"/>
</dbReference>
<keyword evidence="10" id="KW-0413">Isomerase</keyword>